<name>A0A0F9MGM4_9ZZZZ</name>
<sequence>MKKTHFIGGLLIAATIIFATTVFAHGVEVPVGSKNLKIFKHAQEMPIASMNEPGVNAYFQDIVGSGDPKAPISCGLFKIEKGNPLVYTYDYDDTKIILDGHIYFSDGTQKVKGEKGDVMYFPKGSTITFSTDDSGLAYACGQRKLF</sequence>
<dbReference type="InterPro" id="IPR010424">
    <property type="entry name" value="EutQ"/>
</dbReference>
<gene>
    <name evidence="1" type="ORF">LCGC14_1386920</name>
</gene>
<dbReference type="Pfam" id="PF06249">
    <property type="entry name" value="EutQ"/>
    <property type="match status" value="1"/>
</dbReference>
<accession>A0A0F9MGM4</accession>
<dbReference type="SUPFAM" id="SSF51182">
    <property type="entry name" value="RmlC-like cupins"/>
    <property type="match status" value="1"/>
</dbReference>
<dbReference type="PANTHER" id="PTHR36169:SF1">
    <property type="entry name" value="ACETATE KINASE EUTQ"/>
    <property type="match status" value="1"/>
</dbReference>
<organism evidence="1">
    <name type="scientific">marine sediment metagenome</name>
    <dbReference type="NCBI Taxonomy" id="412755"/>
    <lineage>
        <taxon>unclassified sequences</taxon>
        <taxon>metagenomes</taxon>
        <taxon>ecological metagenomes</taxon>
    </lineage>
</organism>
<evidence type="ECO:0008006" key="2">
    <source>
        <dbReference type="Google" id="ProtNLM"/>
    </source>
</evidence>
<dbReference type="Gene3D" id="2.60.120.10">
    <property type="entry name" value="Jelly Rolls"/>
    <property type="match status" value="1"/>
</dbReference>
<dbReference type="InterPro" id="IPR014710">
    <property type="entry name" value="RmlC-like_jellyroll"/>
</dbReference>
<reference evidence="1" key="1">
    <citation type="journal article" date="2015" name="Nature">
        <title>Complex archaea that bridge the gap between prokaryotes and eukaryotes.</title>
        <authorList>
            <person name="Spang A."/>
            <person name="Saw J.H."/>
            <person name="Jorgensen S.L."/>
            <person name="Zaremba-Niedzwiedzka K."/>
            <person name="Martijn J."/>
            <person name="Lind A.E."/>
            <person name="van Eijk R."/>
            <person name="Schleper C."/>
            <person name="Guy L."/>
            <person name="Ettema T.J."/>
        </authorList>
    </citation>
    <scope>NUCLEOTIDE SEQUENCE</scope>
</reference>
<evidence type="ECO:0000313" key="1">
    <source>
        <dbReference type="EMBL" id="KKM75765.1"/>
    </source>
</evidence>
<comment type="caution">
    <text evidence="1">The sequence shown here is derived from an EMBL/GenBank/DDBJ whole genome shotgun (WGS) entry which is preliminary data.</text>
</comment>
<dbReference type="EMBL" id="LAZR01008917">
    <property type="protein sequence ID" value="KKM75765.1"/>
    <property type="molecule type" value="Genomic_DNA"/>
</dbReference>
<dbReference type="AlphaFoldDB" id="A0A0F9MGM4"/>
<dbReference type="CDD" id="cd02228">
    <property type="entry name" value="cupin_EutQ"/>
    <property type="match status" value="1"/>
</dbReference>
<proteinExistence type="predicted"/>
<protein>
    <recommendedName>
        <fullName evidence="2">Ethanolamine utilization protein EutQ</fullName>
    </recommendedName>
</protein>
<dbReference type="PANTHER" id="PTHR36169">
    <property type="entry name" value="ETHANOLAMINE UTILIZATION PROTEIN EUTQ"/>
    <property type="match status" value="1"/>
</dbReference>
<dbReference type="InterPro" id="IPR011051">
    <property type="entry name" value="RmlC_Cupin_sf"/>
</dbReference>